<dbReference type="InterPro" id="IPR013762">
    <property type="entry name" value="Integrase-like_cat_sf"/>
</dbReference>
<dbReference type="GO" id="GO:0006310">
    <property type="term" value="P:DNA recombination"/>
    <property type="evidence" value="ECO:0007669"/>
    <property type="project" value="UniProtKB-KW"/>
</dbReference>
<comment type="caution">
    <text evidence="5">The sequence shown here is derived from an EMBL/GenBank/DDBJ whole genome shotgun (WGS) entry which is preliminary data.</text>
</comment>
<organism evidence="5 6">
    <name type="scientific">Allofournierella massiliensis</name>
    <dbReference type="NCBI Taxonomy" id="1650663"/>
    <lineage>
        <taxon>Bacteria</taxon>
        <taxon>Bacillati</taxon>
        <taxon>Bacillota</taxon>
        <taxon>Clostridia</taxon>
        <taxon>Eubacteriales</taxon>
        <taxon>Oscillospiraceae</taxon>
        <taxon>Allofournierella</taxon>
    </lineage>
</organism>
<dbReference type="GO" id="GO:0015074">
    <property type="term" value="P:DNA integration"/>
    <property type="evidence" value="ECO:0007669"/>
    <property type="project" value="InterPro"/>
</dbReference>
<reference evidence="5 6" key="1">
    <citation type="submission" date="2019-03" db="EMBL/GenBank/DDBJ databases">
        <title>Genomic Encyclopedia of Type Strains, Phase IV (KMG-IV): sequencing the most valuable type-strain genomes for metagenomic binning, comparative biology and taxonomic classification.</title>
        <authorList>
            <person name="Goeker M."/>
        </authorList>
    </citation>
    <scope>NUCLEOTIDE SEQUENCE [LARGE SCALE GENOMIC DNA]</scope>
    <source>
        <strain evidence="5 6">DSM 100451</strain>
    </source>
</reference>
<evidence type="ECO:0000256" key="1">
    <source>
        <dbReference type="ARBA" id="ARBA00008857"/>
    </source>
</evidence>
<keyword evidence="2" id="KW-0238">DNA-binding</keyword>
<dbReference type="PANTHER" id="PTHR30349:SF41">
    <property type="entry name" value="INTEGRASE_RECOMBINASE PROTEIN MJ0367-RELATED"/>
    <property type="match status" value="1"/>
</dbReference>
<dbReference type="PANTHER" id="PTHR30349">
    <property type="entry name" value="PHAGE INTEGRASE-RELATED"/>
    <property type="match status" value="1"/>
</dbReference>
<dbReference type="OrthoDB" id="9803188at2"/>
<evidence type="ECO:0000259" key="4">
    <source>
        <dbReference type="Pfam" id="PF00589"/>
    </source>
</evidence>
<dbReference type="Gene3D" id="1.10.443.10">
    <property type="entry name" value="Intergrase catalytic core"/>
    <property type="match status" value="1"/>
</dbReference>
<dbReference type="STRING" id="1650663.GCA_001486665_02588"/>
<accession>A0A4R1QTI0</accession>
<feature type="domain" description="Tyr recombinase" evidence="4">
    <location>
        <begin position="188"/>
        <end position="335"/>
    </location>
</feature>
<evidence type="ECO:0000256" key="3">
    <source>
        <dbReference type="ARBA" id="ARBA00023172"/>
    </source>
</evidence>
<dbReference type="InterPro" id="IPR050090">
    <property type="entry name" value="Tyrosine_recombinase_XerCD"/>
</dbReference>
<dbReference type="InterPro" id="IPR010998">
    <property type="entry name" value="Integrase_recombinase_N"/>
</dbReference>
<dbReference type="CDD" id="cd01189">
    <property type="entry name" value="INT_ICEBs1_C_like"/>
    <property type="match status" value="1"/>
</dbReference>
<dbReference type="EMBL" id="SLUM01000013">
    <property type="protein sequence ID" value="TCL56403.1"/>
    <property type="molecule type" value="Genomic_DNA"/>
</dbReference>
<dbReference type="Gene3D" id="1.10.150.130">
    <property type="match status" value="1"/>
</dbReference>
<sequence>MSIRTNTAVWVEGRQRWQINVQKDGVRKTFTSAKPGRTGQREANRKADEWLEHSVISTSTKVDVLYPQFLTSKRATTSLSNCRPMDGRWRNKIQPLIGQKSIGRLTDGDLQQVLDRALAGGYSRKSLQNLRADLCAFLKWARRNRYTTLTGEDLEISKAAQRGQKRILQPKDVLILFNVDTTILRKNKAVEDYINAYRLEVLTGLRPGEINGLEWADWHGDRLELRRAINCYGETTTGKNDNARRVVYLSSLARQVLEDQYRITGPKGSVFCISNLQHYHSRWKRYCKVNGLPDIAPYEIRHTFVSISDALPEAQMKKLVGHSQSMDTYGVYGHEVQGEGEEISRNLDAIFSKILSAT</sequence>
<dbReference type="RefSeq" id="WP_058965598.1">
    <property type="nucleotide sequence ID" value="NZ_CABKVM010000018.1"/>
</dbReference>
<proteinExistence type="inferred from homology"/>
<keyword evidence="3" id="KW-0233">DNA recombination</keyword>
<evidence type="ECO:0000313" key="6">
    <source>
        <dbReference type="Proteomes" id="UP000295184"/>
    </source>
</evidence>
<dbReference type="AlphaFoldDB" id="A0A4R1QTI0"/>
<dbReference type="Proteomes" id="UP000295184">
    <property type="component" value="Unassembled WGS sequence"/>
</dbReference>
<protein>
    <submittedName>
        <fullName evidence="5">Site-specific recombinase XerD</fullName>
    </submittedName>
</protein>
<dbReference type="SUPFAM" id="SSF56349">
    <property type="entry name" value="DNA breaking-rejoining enzymes"/>
    <property type="match status" value="1"/>
</dbReference>
<evidence type="ECO:0000256" key="2">
    <source>
        <dbReference type="ARBA" id="ARBA00023125"/>
    </source>
</evidence>
<dbReference type="InterPro" id="IPR011010">
    <property type="entry name" value="DNA_brk_join_enz"/>
</dbReference>
<evidence type="ECO:0000313" key="5">
    <source>
        <dbReference type="EMBL" id="TCL56403.1"/>
    </source>
</evidence>
<comment type="similarity">
    <text evidence="1">Belongs to the 'phage' integrase family.</text>
</comment>
<name>A0A4R1QTI0_9FIRM</name>
<dbReference type="Pfam" id="PF00589">
    <property type="entry name" value="Phage_integrase"/>
    <property type="match status" value="1"/>
</dbReference>
<gene>
    <name evidence="5" type="ORF">EDD77_11369</name>
</gene>
<dbReference type="InterPro" id="IPR002104">
    <property type="entry name" value="Integrase_catalytic"/>
</dbReference>
<dbReference type="GO" id="GO:0003677">
    <property type="term" value="F:DNA binding"/>
    <property type="evidence" value="ECO:0007669"/>
    <property type="project" value="UniProtKB-KW"/>
</dbReference>